<reference evidence="1 2" key="1">
    <citation type="journal article" date="2018" name="Front. Plant Sci.">
        <title>Red Clover (Trifolium pratense) and Zigzag Clover (T. medium) - A Picture of Genomic Similarities and Differences.</title>
        <authorList>
            <person name="Dluhosova J."/>
            <person name="Istvanek J."/>
            <person name="Nedelnik J."/>
            <person name="Repkova J."/>
        </authorList>
    </citation>
    <scope>NUCLEOTIDE SEQUENCE [LARGE SCALE GENOMIC DNA]</scope>
    <source>
        <strain evidence="2">cv. 10/8</strain>
        <tissue evidence="1">Leaf</tissue>
    </source>
</reference>
<dbReference type="Proteomes" id="UP000265520">
    <property type="component" value="Unassembled WGS sequence"/>
</dbReference>
<comment type="caution">
    <text evidence="1">The sequence shown here is derived from an EMBL/GenBank/DDBJ whole genome shotgun (WGS) entry which is preliminary data.</text>
</comment>
<organism evidence="1 2">
    <name type="scientific">Trifolium medium</name>
    <dbReference type="NCBI Taxonomy" id="97028"/>
    <lineage>
        <taxon>Eukaryota</taxon>
        <taxon>Viridiplantae</taxon>
        <taxon>Streptophyta</taxon>
        <taxon>Embryophyta</taxon>
        <taxon>Tracheophyta</taxon>
        <taxon>Spermatophyta</taxon>
        <taxon>Magnoliopsida</taxon>
        <taxon>eudicotyledons</taxon>
        <taxon>Gunneridae</taxon>
        <taxon>Pentapetalae</taxon>
        <taxon>rosids</taxon>
        <taxon>fabids</taxon>
        <taxon>Fabales</taxon>
        <taxon>Fabaceae</taxon>
        <taxon>Papilionoideae</taxon>
        <taxon>50 kb inversion clade</taxon>
        <taxon>NPAAA clade</taxon>
        <taxon>Hologalegina</taxon>
        <taxon>IRL clade</taxon>
        <taxon>Trifolieae</taxon>
        <taxon>Trifolium</taxon>
    </lineage>
</organism>
<evidence type="ECO:0000313" key="1">
    <source>
        <dbReference type="EMBL" id="MCI16330.1"/>
    </source>
</evidence>
<name>A0A392PY17_9FABA</name>
<feature type="non-terminal residue" evidence="1">
    <location>
        <position position="1"/>
    </location>
</feature>
<dbReference type="EMBL" id="LXQA010100374">
    <property type="protein sequence ID" value="MCI16330.1"/>
    <property type="molecule type" value="Genomic_DNA"/>
</dbReference>
<accession>A0A392PY17</accession>
<sequence>GPAWWCDVGKIDKGCGIGSLGWCSEPMDLDVGEGRVLVLG</sequence>
<dbReference type="AlphaFoldDB" id="A0A392PY17"/>
<evidence type="ECO:0000313" key="2">
    <source>
        <dbReference type="Proteomes" id="UP000265520"/>
    </source>
</evidence>
<protein>
    <submittedName>
        <fullName evidence="1">Uncharacterized protein</fullName>
    </submittedName>
</protein>
<proteinExistence type="predicted"/>
<keyword evidence="2" id="KW-1185">Reference proteome</keyword>